<comment type="caution">
    <text evidence="6">The sequence shown here is derived from an EMBL/GenBank/DDBJ whole genome shotgun (WGS) entry which is preliminary data.</text>
</comment>
<dbReference type="PROSITE" id="PS50600">
    <property type="entry name" value="ULP_PROTEASE"/>
    <property type="match status" value="1"/>
</dbReference>
<feature type="compositionally biased region" description="Basic and acidic residues" evidence="4">
    <location>
        <begin position="599"/>
        <end position="614"/>
    </location>
</feature>
<feature type="compositionally biased region" description="Basic and acidic residues" evidence="4">
    <location>
        <begin position="403"/>
        <end position="415"/>
    </location>
</feature>
<evidence type="ECO:0000256" key="2">
    <source>
        <dbReference type="ARBA" id="ARBA00022670"/>
    </source>
</evidence>
<dbReference type="InterPro" id="IPR038765">
    <property type="entry name" value="Papain-like_cys_pep_sf"/>
</dbReference>
<dbReference type="EMBL" id="JAVIJP010000018">
    <property type="protein sequence ID" value="KAL3639563.1"/>
    <property type="molecule type" value="Genomic_DNA"/>
</dbReference>
<accession>A0ABD3DBM6</accession>
<dbReference type="SUPFAM" id="SSF54001">
    <property type="entry name" value="Cysteine proteinases"/>
    <property type="match status" value="1"/>
</dbReference>
<dbReference type="Proteomes" id="UP001632038">
    <property type="component" value="Unassembled WGS sequence"/>
</dbReference>
<keyword evidence="3" id="KW-0378">Hydrolase</keyword>
<evidence type="ECO:0000256" key="4">
    <source>
        <dbReference type="SAM" id="MobiDB-lite"/>
    </source>
</evidence>
<reference evidence="7" key="1">
    <citation type="journal article" date="2024" name="IScience">
        <title>Strigolactones Initiate the Formation of Haustorium-like Structures in Castilleja.</title>
        <authorList>
            <person name="Buerger M."/>
            <person name="Peterson D."/>
            <person name="Chory J."/>
        </authorList>
    </citation>
    <scope>NUCLEOTIDE SEQUENCE [LARGE SCALE GENOMIC DNA]</scope>
</reference>
<feature type="region of interest" description="Disordered" evidence="4">
    <location>
        <begin position="671"/>
        <end position="706"/>
    </location>
</feature>
<feature type="compositionally biased region" description="Basic and acidic residues" evidence="4">
    <location>
        <begin position="8"/>
        <end position="56"/>
    </location>
</feature>
<proteinExistence type="inferred from homology"/>
<evidence type="ECO:0000256" key="3">
    <source>
        <dbReference type="ARBA" id="ARBA00022801"/>
    </source>
</evidence>
<dbReference type="AlphaFoldDB" id="A0ABD3DBM6"/>
<keyword evidence="7" id="KW-1185">Reference proteome</keyword>
<dbReference type="PANTHER" id="PTHR34835">
    <property type="entry name" value="OS07G0283600 PROTEIN-RELATED"/>
    <property type="match status" value="1"/>
</dbReference>
<dbReference type="PANTHER" id="PTHR34835:SF90">
    <property type="entry name" value="AMINOTRANSFERASE-LIKE PLANT MOBILE DOMAIN-CONTAINING PROTEIN"/>
    <property type="match status" value="1"/>
</dbReference>
<organism evidence="6 7">
    <name type="scientific">Castilleja foliolosa</name>
    <dbReference type="NCBI Taxonomy" id="1961234"/>
    <lineage>
        <taxon>Eukaryota</taxon>
        <taxon>Viridiplantae</taxon>
        <taxon>Streptophyta</taxon>
        <taxon>Embryophyta</taxon>
        <taxon>Tracheophyta</taxon>
        <taxon>Spermatophyta</taxon>
        <taxon>Magnoliopsida</taxon>
        <taxon>eudicotyledons</taxon>
        <taxon>Gunneridae</taxon>
        <taxon>Pentapetalae</taxon>
        <taxon>asterids</taxon>
        <taxon>lamiids</taxon>
        <taxon>Lamiales</taxon>
        <taxon>Orobanchaceae</taxon>
        <taxon>Pedicularideae</taxon>
        <taxon>Castillejinae</taxon>
        <taxon>Castilleja</taxon>
    </lineage>
</organism>
<comment type="similarity">
    <text evidence="1">Belongs to the peptidase C48 family.</text>
</comment>
<name>A0ABD3DBM6_9LAMI</name>
<feature type="region of interest" description="Disordered" evidence="4">
    <location>
        <begin position="541"/>
        <end position="623"/>
    </location>
</feature>
<sequence>MKKRLAVRKSDETKSKKARKVDDVVVPDERRLQEDAEFHTPPEEPHEVGDKEEHQEAAPTAEEEDSDFETPPRAQKPVDLKRTLKLKKATAAKGKSTVVENQAEAVIFPKLGYRNSPGVLAEAFSRMSKPQRASIDAMGYGRLKDMKIHELPITLSYWLLENFDPKSCVIKLQRGRELRVEDDDAAIVLGLHRGTTTIKRQWKKEVHPLIKDFKTMFPLGTSITAPKVMEKLLTLDTEDVWFRRLFLILMKTVLVECLGNGYVTTQTIPNFENVDDAIRLNWGRYMKRCLVESVTRWQKKKTRPYGGPIVLLLGLYVDRVDLFTGSVVPRAFPSIKGWTSKLLKKREEDEKSCESFGHGYPIARWEGLNDAMNQTASASDVGGYEHSKAGIPEPDDEDNDANNNEKERAEEKGEHAAQVFAEKFLKKSKLVADTMTELIGMVKNAPMNIMSNIHFRDVFGKTEELLGCKIPIPPADTVPEDDGFTGTQADNEFFANPEIMAIIDEIYRGLEERNKHKSDDDDDGAPNYGLGMTQDYEEIAARKAKKQSANLNENTAEKEGAGTVGGVDPVTVSERDDADQGESNPQPAVEEVETVEVPPGKEHEGHEKVAEKEGPANVGGVEPVEVPEKELEVFEGKSHPDPAVDGLEDADREGVDVEILSVRKTNVPGRRRLSKRQIEQVAQEPTKKKVVQESEKEKLPQEQGDKNVRLKMKARKTVPLPQKMPTRTKEEKSLPESLLSPYKVRTINSSDKLTQCQRDGHVVFSNGSEHELNRYDICTLAYGEWLSDNLVDTWCVILNHDERYAAPTSPTRFFLSTRTTMFTIVRPSEKWDLNESQQRFNNKLKEEYDSYCQVSLDAVDMFLFPILHSGHFYVISFNVKNFKIEILDNSTAEDDEPLTTKYGSVPSTLQAFFSNFLRENNLVQWANSFEKVDIKRLKLPWRDGQNFIDCGVFTMRHLETYKGQTLKNYKSGLTAANIEKQLKVLRVKYCAAILSNECNVLHEENVDVARAYYKRRVKEIGIPDLDHLLLTELEYTPGA</sequence>
<protein>
    <recommendedName>
        <fullName evidence="5">Ubiquitin-like protease family profile domain-containing protein</fullName>
    </recommendedName>
</protein>
<dbReference type="Gene3D" id="3.40.395.10">
    <property type="entry name" value="Adenoviral Proteinase, Chain A"/>
    <property type="match status" value="1"/>
</dbReference>
<dbReference type="InterPro" id="IPR003653">
    <property type="entry name" value="Peptidase_C48_C"/>
</dbReference>
<keyword evidence="2" id="KW-0645">Protease</keyword>
<evidence type="ECO:0000313" key="7">
    <source>
        <dbReference type="Proteomes" id="UP001632038"/>
    </source>
</evidence>
<feature type="compositionally biased region" description="Basic and acidic residues" evidence="4">
    <location>
        <begin position="685"/>
        <end position="706"/>
    </location>
</feature>
<gene>
    <name evidence="6" type="ORF">CASFOL_017470</name>
</gene>
<feature type="region of interest" description="Disordered" evidence="4">
    <location>
        <begin position="1"/>
        <end position="80"/>
    </location>
</feature>
<feature type="region of interest" description="Disordered" evidence="4">
    <location>
        <begin position="378"/>
        <end position="415"/>
    </location>
</feature>
<dbReference type="GO" id="GO:0006508">
    <property type="term" value="P:proteolysis"/>
    <property type="evidence" value="ECO:0007669"/>
    <property type="project" value="UniProtKB-KW"/>
</dbReference>
<dbReference type="GO" id="GO:0008233">
    <property type="term" value="F:peptidase activity"/>
    <property type="evidence" value="ECO:0007669"/>
    <property type="project" value="UniProtKB-KW"/>
</dbReference>
<evidence type="ECO:0000256" key="1">
    <source>
        <dbReference type="ARBA" id="ARBA00005234"/>
    </source>
</evidence>
<feature type="domain" description="Ubiquitin-like protease family profile" evidence="5">
    <location>
        <begin position="770"/>
        <end position="961"/>
    </location>
</feature>
<evidence type="ECO:0000259" key="5">
    <source>
        <dbReference type="PROSITE" id="PS50600"/>
    </source>
</evidence>
<evidence type="ECO:0000313" key="6">
    <source>
        <dbReference type="EMBL" id="KAL3639563.1"/>
    </source>
</evidence>